<accession>A0A2M9Y0L9</accession>
<gene>
    <name evidence="1" type="ORF">EHQ30_01005</name>
</gene>
<name>A0A2M9Y0L9_9LEPT</name>
<organism evidence="1 2">
    <name type="scientific">Leptospira brenneri</name>
    <dbReference type="NCBI Taxonomy" id="2023182"/>
    <lineage>
        <taxon>Bacteria</taxon>
        <taxon>Pseudomonadati</taxon>
        <taxon>Spirochaetota</taxon>
        <taxon>Spirochaetia</taxon>
        <taxon>Leptospirales</taxon>
        <taxon>Leptospiraceae</taxon>
        <taxon>Leptospira</taxon>
    </lineage>
</organism>
<evidence type="ECO:0000313" key="2">
    <source>
        <dbReference type="Proteomes" id="UP000297891"/>
    </source>
</evidence>
<proteinExistence type="predicted"/>
<dbReference type="InterPro" id="IPR009858">
    <property type="entry name" value="DUF1415"/>
</dbReference>
<dbReference type="RefSeq" id="WP_100791038.1">
    <property type="nucleotide sequence ID" value="NZ_NPDQ01000005.1"/>
</dbReference>
<reference evidence="1" key="1">
    <citation type="journal article" date="2019" name="PLoS Negl. Trop. Dis.">
        <title>Revisiting the worldwide diversity of Leptospira species in the environment.</title>
        <authorList>
            <person name="Vincent A.T."/>
            <person name="Schiettekatte O."/>
            <person name="Bourhy P."/>
            <person name="Veyrier F.J."/>
            <person name="Picardeau M."/>
        </authorList>
    </citation>
    <scope>NUCLEOTIDE SEQUENCE [LARGE SCALE GENOMIC DNA]</scope>
    <source>
        <strain evidence="1">201800277</strain>
    </source>
</reference>
<evidence type="ECO:0000313" key="1">
    <source>
        <dbReference type="EMBL" id="TGK95252.1"/>
    </source>
</evidence>
<sequence>MPKEKSEWNADEVLNHTKEWILKSVIGLNLCPFAKPTFQSNTIRYTISQAKSETDLLSDLKSELLFLKEVDPKTIETTLLIHPYVLNDFLDQNDFLDEADFLLNQLDLEGIIQIANFHPEFQFAGKKKNDITNYVGRSPFQTLHLLREDSISRIVDTHPNIDSIFKNNRKKMKELGHEGWKNLEIFLSQ</sequence>
<dbReference type="AlphaFoldDB" id="A0A2M9Y0L9"/>
<dbReference type="Pfam" id="PF07209">
    <property type="entry name" value="DUF1415"/>
    <property type="match status" value="1"/>
</dbReference>
<keyword evidence="2" id="KW-1185">Reference proteome</keyword>
<comment type="caution">
    <text evidence="1">The sequence shown here is derived from an EMBL/GenBank/DDBJ whole genome shotgun (WGS) entry which is preliminary data.</text>
</comment>
<protein>
    <submittedName>
        <fullName evidence="1">DUF1415 domain-containing protein</fullName>
    </submittedName>
</protein>
<dbReference type="Proteomes" id="UP000297891">
    <property type="component" value="Unassembled WGS sequence"/>
</dbReference>
<dbReference type="OrthoDB" id="277390at2"/>
<dbReference type="EMBL" id="RQFP01000001">
    <property type="protein sequence ID" value="TGK95252.1"/>
    <property type="molecule type" value="Genomic_DNA"/>
</dbReference>